<evidence type="ECO:0000256" key="4">
    <source>
        <dbReference type="ARBA" id="ARBA00023014"/>
    </source>
</evidence>
<evidence type="ECO:0000256" key="2">
    <source>
        <dbReference type="ARBA" id="ARBA00022723"/>
    </source>
</evidence>
<dbReference type="PANTHER" id="PTHR42756">
    <property type="entry name" value="TRANSCRIPTIONAL REGULATOR, MARR"/>
    <property type="match status" value="1"/>
</dbReference>
<dbReference type="EMBL" id="JANGCH010000010">
    <property type="protein sequence ID" value="MCQ5122174.1"/>
    <property type="molecule type" value="Genomic_DNA"/>
</dbReference>
<dbReference type="SFLD" id="SFLDS00029">
    <property type="entry name" value="Radical_SAM"/>
    <property type="match status" value="1"/>
</dbReference>
<evidence type="ECO:0000313" key="10">
    <source>
        <dbReference type="EMBL" id="MCQ5122174.1"/>
    </source>
</evidence>
<dbReference type="PROSITE" id="PS51918">
    <property type="entry name" value="RADICAL_SAM"/>
    <property type="match status" value="1"/>
</dbReference>
<dbReference type="InterPro" id="IPR013785">
    <property type="entry name" value="Aldolase_TIM"/>
</dbReference>
<dbReference type="SUPFAM" id="SSF102114">
    <property type="entry name" value="Radical SAM enzymes"/>
    <property type="match status" value="1"/>
</dbReference>
<feature type="domain" description="Radical SAM core" evidence="9">
    <location>
        <begin position="159"/>
        <end position="380"/>
    </location>
</feature>
<dbReference type="SUPFAM" id="SSF46785">
    <property type="entry name" value="Winged helix' DNA-binding domain"/>
    <property type="match status" value="1"/>
</dbReference>
<keyword evidence="6" id="KW-0238">DNA-binding</keyword>
<dbReference type="InterPro" id="IPR036390">
    <property type="entry name" value="WH_DNA-bd_sf"/>
</dbReference>
<evidence type="ECO:0000256" key="5">
    <source>
        <dbReference type="ARBA" id="ARBA00023015"/>
    </source>
</evidence>
<comment type="caution">
    <text evidence="10">The sequence shown here is derived from an EMBL/GenBank/DDBJ whole genome shotgun (WGS) entry which is preliminary data.</text>
</comment>
<reference evidence="10 11" key="1">
    <citation type="submission" date="2022-06" db="EMBL/GenBank/DDBJ databases">
        <title>Isolation of gut microbiota from human fecal samples.</title>
        <authorList>
            <person name="Pamer E.G."/>
            <person name="Barat B."/>
            <person name="Waligurski E."/>
            <person name="Medina S."/>
            <person name="Paddock L."/>
            <person name="Mostad J."/>
        </authorList>
    </citation>
    <scope>NUCLEOTIDE SEQUENCE [LARGE SCALE GENOMIC DNA]</scope>
    <source>
        <strain evidence="10 11">DFI.6.1</strain>
    </source>
</reference>
<feature type="domain" description="HTH marR-type" evidence="8">
    <location>
        <begin position="1"/>
        <end position="135"/>
    </location>
</feature>
<keyword evidence="11" id="KW-1185">Reference proteome</keyword>
<evidence type="ECO:0000256" key="7">
    <source>
        <dbReference type="ARBA" id="ARBA00023163"/>
    </source>
</evidence>
<evidence type="ECO:0000256" key="1">
    <source>
        <dbReference type="ARBA" id="ARBA00022691"/>
    </source>
</evidence>
<evidence type="ECO:0000259" key="8">
    <source>
        <dbReference type="PROSITE" id="PS50995"/>
    </source>
</evidence>
<keyword evidence="1" id="KW-0949">S-adenosyl-L-methionine</keyword>
<dbReference type="Proteomes" id="UP001524435">
    <property type="component" value="Unassembled WGS sequence"/>
</dbReference>
<dbReference type="InterPro" id="IPR000835">
    <property type="entry name" value="HTH_MarR-typ"/>
</dbReference>
<evidence type="ECO:0000256" key="3">
    <source>
        <dbReference type="ARBA" id="ARBA00023004"/>
    </source>
</evidence>
<keyword evidence="7" id="KW-0804">Transcription</keyword>
<evidence type="ECO:0000313" key="11">
    <source>
        <dbReference type="Proteomes" id="UP001524435"/>
    </source>
</evidence>
<dbReference type="SMART" id="SM00347">
    <property type="entry name" value="HTH_MARR"/>
    <property type="match status" value="1"/>
</dbReference>
<evidence type="ECO:0000256" key="6">
    <source>
        <dbReference type="ARBA" id="ARBA00023125"/>
    </source>
</evidence>
<dbReference type="Gene3D" id="1.10.10.10">
    <property type="entry name" value="Winged helix-like DNA-binding domain superfamily/Winged helix DNA-binding domain"/>
    <property type="match status" value="1"/>
</dbReference>
<dbReference type="CDD" id="cd01335">
    <property type="entry name" value="Radical_SAM"/>
    <property type="match status" value="1"/>
</dbReference>
<dbReference type="Pfam" id="PF04055">
    <property type="entry name" value="Radical_SAM"/>
    <property type="match status" value="1"/>
</dbReference>
<dbReference type="Pfam" id="PF12802">
    <property type="entry name" value="MarR_2"/>
    <property type="match status" value="1"/>
</dbReference>
<keyword evidence="5" id="KW-0805">Transcription regulation</keyword>
<dbReference type="InterPro" id="IPR007197">
    <property type="entry name" value="rSAM"/>
</dbReference>
<dbReference type="NCBIfam" id="TIGR02495">
    <property type="entry name" value="NrdG2"/>
    <property type="match status" value="1"/>
</dbReference>
<gene>
    <name evidence="10" type="ORF">NE663_07875</name>
</gene>
<dbReference type="InterPro" id="IPR012840">
    <property type="entry name" value="NrdG2"/>
</dbReference>
<dbReference type="PANTHER" id="PTHR42756:SF1">
    <property type="entry name" value="TRANSCRIPTIONAL REPRESSOR OF EMRAB OPERON"/>
    <property type="match status" value="1"/>
</dbReference>
<dbReference type="SFLD" id="SFLDG01094">
    <property type="entry name" value="Uncharacterised_Radical_SAM_Su"/>
    <property type="match status" value="1"/>
</dbReference>
<dbReference type="Gene3D" id="3.20.20.70">
    <property type="entry name" value="Aldolase class I"/>
    <property type="match status" value="1"/>
</dbReference>
<organism evidence="10 11">
    <name type="scientific">Massilicoli timonensis</name>
    <dbReference type="NCBI Taxonomy" id="2015901"/>
    <lineage>
        <taxon>Bacteria</taxon>
        <taxon>Bacillati</taxon>
        <taxon>Bacillota</taxon>
        <taxon>Erysipelotrichia</taxon>
        <taxon>Erysipelotrichales</taxon>
        <taxon>Erysipelotrichaceae</taxon>
        <taxon>Massilicoli</taxon>
    </lineage>
</organism>
<proteinExistence type="predicted"/>
<dbReference type="RefSeq" id="WP_256198058.1">
    <property type="nucleotide sequence ID" value="NZ_JANGCH010000010.1"/>
</dbReference>
<keyword evidence="4" id="KW-0411">Iron-sulfur</keyword>
<evidence type="ECO:0000259" key="9">
    <source>
        <dbReference type="PROSITE" id="PS51918"/>
    </source>
</evidence>
<protein>
    <submittedName>
        <fullName evidence="10">Anaerobic ribonucleoside-triphosphate reductase activating protein</fullName>
    </submittedName>
</protein>
<dbReference type="PROSITE" id="PS50995">
    <property type="entry name" value="HTH_MARR_2"/>
    <property type="match status" value="1"/>
</dbReference>
<sequence>MKDSDILMDTSILYRCTQKYYDKCLEAYDINFSHLPILIQIYEHEGIAMNRLADMCGYDKGTITKSIQKLMQSNYVAMASDEADKRVKRLYTTDQTKGMIAQLYMVRKDWWEHLTQDMEEADITAFSRIQSKLCENARSFDDVKRGSLKLFEMQKVSFRDYPGNLACVLYTGGCNFRCPFCKNSNLVYVSEGQNEISGDTIYSYLSKRAGLIDCVTLSGGEPLMHELRPFLSKLHDLGYRIKLDTNGAYPAYLKELVRNGYVDYVAMDVKNGWTRYGESAGRDDLDFHLIQESIDFLKQGLVPYEFRTTIVKELHEKSDLLEMKELLRGAKKCVLQVFEDNGQIIQSGLHPVNMDTMRTFQAILAESVACVQIKEGKERDGMCMK</sequence>
<accession>A0ABT1SLS6</accession>
<dbReference type="InterPro" id="IPR058240">
    <property type="entry name" value="rSAM_sf"/>
</dbReference>
<dbReference type="InterPro" id="IPR036388">
    <property type="entry name" value="WH-like_DNA-bd_sf"/>
</dbReference>
<name>A0ABT1SLS6_9FIRM</name>
<keyword evidence="2" id="KW-0479">Metal-binding</keyword>
<keyword evidence="3" id="KW-0408">Iron</keyword>